<name>A0A5J6MUI1_9PROT</name>
<dbReference type="EMBL" id="CP042582">
    <property type="protein sequence ID" value="QEX21312.1"/>
    <property type="molecule type" value="Genomic_DNA"/>
</dbReference>
<protein>
    <recommendedName>
        <fullName evidence="3">Phosphate transport regulator</fullName>
    </recommendedName>
</protein>
<dbReference type="InterPro" id="IPR038078">
    <property type="entry name" value="PhoU-like_sf"/>
</dbReference>
<dbReference type="Proteomes" id="UP000325797">
    <property type="component" value="Chromosome"/>
</dbReference>
<evidence type="ECO:0008006" key="3">
    <source>
        <dbReference type="Google" id="ProtNLM"/>
    </source>
</evidence>
<evidence type="ECO:0000313" key="1">
    <source>
        <dbReference type="EMBL" id="QEX21312.1"/>
    </source>
</evidence>
<accession>A0A5J6MUI1</accession>
<proteinExistence type="predicted"/>
<sequence>MTEKSKIAEVLDERSLLLPELIDRALAANARVKFAFTWLQAARAQAEAPGTTPPDLGAERRAAGVGDASLDSALGASHRNGESYVIPGAKKLLGAVVEDLDAMLAPVAAAGQAAIFEPRRTRLGHLPDLAGDRVPLDFISAATRARRDAGDSLHLLVMDLHKAINGLQAGLAEETLDGARVYRLAAEDRPLIQAFMRGLNRTAPLKFDHPGLGTTATRTGSRLVIQNDIGTTDSHVLIVHVEGLRLSVTYTDVHSRRLRFFQERLHDFAMNWTETRARHVAGLEEDEFYHATGSFDAPNQTSLAACLAQIGASLVFLIDWNRARKRLRAILPKAVATDLLRWAAEEEVGHRGFLVAGGEKLVFQALDTVRKGVAPFGMPLVELIGQEQAIEFMRVVLRATSEGLRAKRSEAAIFEEIRADLLVRLEGTSDRLLDLVLDHAALTLDIGELVRETLMRASAGEGQSLREQRAKRAKRWESDADRILVRVRGLIDPRGVPPAWRGVLESADDAADALEEALFHLALLPDARGTTEFDAPGELDPLERLAALVAGGVQSYVRVLAAARRVHRGSSHEEVRDFLAALESVREMEHATDEVEREVVAGLMRGQSDAKRLFLLAAVAEQLEQAADGLLHASLMAGDHVLGERLSG</sequence>
<dbReference type="RefSeq" id="WP_151115758.1">
    <property type="nucleotide sequence ID" value="NZ_CP042582.1"/>
</dbReference>
<keyword evidence="2" id="KW-1185">Reference proteome</keyword>
<gene>
    <name evidence="1" type="ORF">FRZ61_12370</name>
</gene>
<dbReference type="OrthoDB" id="7244081at2"/>
<evidence type="ECO:0000313" key="2">
    <source>
        <dbReference type="Proteomes" id="UP000325797"/>
    </source>
</evidence>
<dbReference type="Gene3D" id="1.20.58.220">
    <property type="entry name" value="Phosphate transport system protein phou homolog 2, domain 2"/>
    <property type="match status" value="1"/>
</dbReference>
<dbReference type="KEGG" id="hadh:FRZ61_12370"/>
<reference evidence="1 2" key="1">
    <citation type="submission" date="2019-08" db="EMBL/GenBank/DDBJ databases">
        <title>Hyperibacter terrae gen. nov., sp. nov. and Hyperibacter viscosus sp. nov., two new members in the family Rhodospirillaceae isolated from the rhizosphere of Hypericum perforatum.</title>
        <authorList>
            <person name="Noviana Z."/>
        </authorList>
    </citation>
    <scope>NUCLEOTIDE SEQUENCE [LARGE SCALE GENOMIC DNA]</scope>
    <source>
        <strain evidence="1 2">R5959</strain>
    </source>
</reference>
<dbReference type="AlphaFoldDB" id="A0A5J6MUI1"/>
<organism evidence="1 2">
    <name type="scientific">Hypericibacter adhaerens</name>
    <dbReference type="NCBI Taxonomy" id="2602016"/>
    <lineage>
        <taxon>Bacteria</taxon>
        <taxon>Pseudomonadati</taxon>
        <taxon>Pseudomonadota</taxon>
        <taxon>Alphaproteobacteria</taxon>
        <taxon>Rhodospirillales</taxon>
        <taxon>Dongiaceae</taxon>
        <taxon>Hypericibacter</taxon>
    </lineage>
</organism>